<dbReference type="Proteomes" id="UP000654075">
    <property type="component" value="Unassembled WGS sequence"/>
</dbReference>
<evidence type="ECO:0000313" key="2">
    <source>
        <dbReference type="EMBL" id="CAE8646680.1"/>
    </source>
</evidence>
<proteinExistence type="predicted"/>
<sequence length="459" mass="50946">MTPAVLRFLEGSRIAHPFNASALLLALAAWSRRCDKLLPWQRDILRVELARAMTAGGQLPPAIPSVDVIDNERKALAICQLPIWLSEDAARAARTAEAPVQTYRPLTTLAVVEGEPLNLLEPPPRLDLDTMFLFLGSDHMPAVVREALTTREVKECLTSLNRWMDEKSWLRKQVSCHMAELVPGDQVLLLERLLPLIQDLDEANSPPYMVPVESAGGRYPTKPPGLVLDPQDFTIQEVFGISGEDCPALGREQQFHFPAKSLSTSVRTHLRRLGMRASLGDGGCLAFLCEALRGRHAEITGERYGEVQRGLLQRIVESWNHLQAQEKVVLLSRSFVDLSVAADGGEQSDSVLALRPFRDHCEGRLFSLSELVSRADAVAPYLCWTSLPLCPRGFPDFPGYKRPALEDVLKHARVLGELADTTAVSFHQWEELKERVVAPICEFLAASELLSAPTTMLRT</sequence>
<comment type="caution">
    <text evidence="1">The sequence shown here is derived from an EMBL/GenBank/DDBJ whole genome shotgun (WGS) entry which is preliminary data.</text>
</comment>
<accession>A0A813I1M8</accession>
<dbReference type="Proteomes" id="UP000626109">
    <property type="component" value="Unassembled WGS sequence"/>
</dbReference>
<keyword evidence="3" id="KW-1185">Reference proteome</keyword>
<name>A0A813I1M8_POLGL</name>
<evidence type="ECO:0000313" key="3">
    <source>
        <dbReference type="Proteomes" id="UP000654075"/>
    </source>
</evidence>
<gene>
    <name evidence="1" type="ORF">PGLA1383_LOCUS57922</name>
    <name evidence="2" type="ORF">PGLA2088_LOCUS5015</name>
</gene>
<protein>
    <submittedName>
        <fullName evidence="1">Uncharacterized protein</fullName>
    </submittedName>
</protein>
<dbReference type="EMBL" id="CAJNNW010004718">
    <property type="protein sequence ID" value="CAE8646680.1"/>
    <property type="molecule type" value="Genomic_DNA"/>
</dbReference>
<reference evidence="1" key="1">
    <citation type="submission" date="2021-02" db="EMBL/GenBank/DDBJ databases">
        <authorList>
            <person name="Dougan E. K."/>
            <person name="Rhodes N."/>
            <person name="Thang M."/>
            <person name="Chan C."/>
        </authorList>
    </citation>
    <scope>NUCLEOTIDE SEQUENCE</scope>
</reference>
<dbReference type="AlphaFoldDB" id="A0A813I1M8"/>
<dbReference type="EMBL" id="CAJNNV010033404">
    <property type="protein sequence ID" value="CAE8643600.1"/>
    <property type="molecule type" value="Genomic_DNA"/>
</dbReference>
<evidence type="ECO:0000313" key="1">
    <source>
        <dbReference type="EMBL" id="CAE8643600.1"/>
    </source>
</evidence>
<organism evidence="1 3">
    <name type="scientific">Polarella glacialis</name>
    <name type="common">Dinoflagellate</name>
    <dbReference type="NCBI Taxonomy" id="89957"/>
    <lineage>
        <taxon>Eukaryota</taxon>
        <taxon>Sar</taxon>
        <taxon>Alveolata</taxon>
        <taxon>Dinophyceae</taxon>
        <taxon>Suessiales</taxon>
        <taxon>Suessiaceae</taxon>
        <taxon>Polarella</taxon>
    </lineage>
</organism>